<name>A0A158KWB9_9BURK</name>
<reference evidence="1" key="1">
    <citation type="submission" date="2016-01" db="EMBL/GenBank/DDBJ databases">
        <authorList>
            <person name="Peeters C."/>
        </authorList>
    </citation>
    <scope>NUCLEOTIDE SEQUENCE [LARGE SCALE GENOMIC DNA]</scope>
    <source>
        <strain evidence="1">LMG 22937</strain>
    </source>
</reference>
<accession>A0A158KWB9</accession>
<evidence type="ECO:0000313" key="2">
    <source>
        <dbReference type="Proteomes" id="UP000054925"/>
    </source>
</evidence>
<dbReference type="EMBL" id="FCOL02000146">
    <property type="protein sequence ID" value="SAL85013.1"/>
    <property type="molecule type" value="Genomic_DNA"/>
</dbReference>
<sequence length="160" mass="18260">MPVSKNRKKRASSSCATHRHKKQLYLPMSRTDVDEISLQFRLDFECIRQGRGDRRAALNMTSIALLVEFLTEAGYGGLSIELLRSVQERLSELLDHGVTTNEWKCSGTLVDELNEVVNEYDRQLRETRLQAIVAATQRLEKLIASTPDKLTSLRRICARL</sequence>
<dbReference type="AlphaFoldDB" id="A0A158KWB9"/>
<protein>
    <submittedName>
        <fullName evidence="1">Fis family transcriptional regulator</fullName>
    </submittedName>
</protein>
<organism evidence="1 2">
    <name type="scientific">Caballeronia terrestris</name>
    <dbReference type="NCBI Taxonomy" id="1226301"/>
    <lineage>
        <taxon>Bacteria</taxon>
        <taxon>Pseudomonadati</taxon>
        <taxon>Pseudomonadota</taxon>
        <taxon>Betaproteobacteria</taxon>
        <taxon>Burkholderiales</taxon>
        <taxon>Burkholderiaceae</taxon>
        <taxon>Caballeronia</taxon>
    </lineage>
</organism>
<proteinExistence type="predicted"/>
<evidence type="ECO:0000313" key="1">
    <source>
        <dbReference type="EMBL" id="SAL85013.1"/>
    </source>
</evidence>
<comment type="caution">
    <text evidence="1">The sequence shown here is derived from an EMBL/GenBank/DDBJ whole genome shotgun (WGS) entry which is preliminary data.</text>
</comment>
<gene>
    <name evidence="1" type="ORF">AWB67_06829</name>
</gene>
<keyword evidence="2" id="KW-1185">Reference proteome</keyword>
<dbReference type="Proteomes" id="UP000054925">
    <property type="component" value="Unassembled WGS sequence"/>
</dbReference>